<dbReference type="GO" id="GO:0008047">
    <property type="term" value="F:enzyme activator activity"/>
    <property type="evidence" value="ECO:0007669"/>
    <property type="project" value="TreeGrafter"/>
</dbReference>
<name>A0A250JDH9_9BACT</name>
<evidence type="ECO:0000256" key="6">
    <source>
        <dbReference type="ARBA" id="ARBA00022840"/>
    </source>
</evidence>
<dbReference type="PANTHER" id="PTHR13779">
    <property type="entry name" value="WERNER HELICASE-INTERACTING PROTEIN 1 FAMILY MEMBER"/>
    <property type="match status" value="1"/>
</dbReference>
<comment type="function">
    <text evidence="1">DNA-dependent ATPase that plays important roles in cellular responses to stalled DNA replication processes.</text>
</comment>
<dbReference type="Gene3D" id="1.20.272.10">
    <property type="match status" value="1"/>
</dbReference>
<proteinExistence type="inferred from homology"/>
<evidence type="ECO:0000256" key="2">
    <source>
        <dbReference type="ARBA" id="ARBA00008959"/>
    </source>
</evidence>
<evidence type="ECO:0000256" key="5">
    <source>
        <dbReference type="ARBA" id="ARBA00022741"/>
    </source>
</evidence>
<dbReference type="Gene3D" id="3.40.50.300">
    <property type="entry name" value="P-loop containing nucleotide triphosphate hydrolases"/>
    <property type="match status" value="1"/>
</dbReference>
<dbReference type="Proteomes" id="UP000217257">
    <property type="component" value="Chromosome"/>
</dbReference>
<feature type="domain" description="AAA+ ATPase" evidence="7">
    <location>
        <begin position="51"/>
        <end position="168"/>
    </location>
</feature>
<keyword evidence="6" id="KW-0067">ATP-binding</keyword>
<reference evidence="8 9" key="1">
    <citation type="submission" date="2017-06" db="EMBL/GenBank/DDBJ databases">
        <title>Sequencing and comparative analysis of myxobacterial genomes.</title>
        <authorList>
            <person name="Rupp O."/>
            <person name="Goesmann A."/>
            <person name="Sogaard-Andersen L."/>
        </authorList>
    </citation>
    <scope>NUCLEOTIDE SEQUENCE [LARGE SCALE GENOMIC DNA]</scope>
    <source>
        <strain evidence="8 9">DSM 52655</strain>
    </source>
</reference>
<comment type="similarity">
    <text evidence="2">Belongs to the AAA ATPase family. RarA/MGS1/WRNIP1 subfamily.</text>
</comment>
<dbReference type="FunFam" id="3.40.50.300:FF:000137">
    <property type="entry name" value="Replication-associated recombination protein A"/>
    <property type="match status" value="1"/>
</dbReference>
<dbReference type="KEGG" id="cfus:CYFUS_007151"/>
<dbReference type="InterPro" id="IPR051314">
    <property type="entry name" value="AAA_ATPase_RarA/MGS1/WRNIP1"/>
</dbReference>
<dbReference type="Gene3D" id="1.10.3710.10">
    <property type="entry name" value="DNA polymerase III clamp loader subunits, C-terminal domain"/>
    <property type="match status" value="1"/>
</dbReference>
<dbReference type="Gene3D" id="1.10.8.60">
    <property type="match status" value="1"/>
</dbReference>
<keyword evidence="5" id="KW-0547">Nucleotide-binding</keyword>
<dbReference type="InterPro" id="IPR003959">
    <property type="entry name" value="ATPase_AAA_core"/>
</dbReference>
<organism evidence="8 9">
    <name type="scientific">Cystobacter fuscus</name>
    <dbReference type="NCBI Taxonomy" id="43"/>
    <lineage>
        <taxon>Bacteria</taxon>
        <taxon>Pseudomonadati</taxon>
        <taxon>Myxococcota</taxon>
        <taxon>Myxococcia</taxon>
        <taxon>Myxococcales</taxon>
        <taxon>Cystobacterineae</taxon>
        <taxon>Archangiaceae</taxon>
        <taxon>Cystobacter</taxon>
    </lineage>
</organism>
<keyword evidence="4" id="KW-0235">DNA replication</keyword>
<dbReference type="CDD" id="cd18139">
    <property type="entry name" value="HLD_clamp_RarA"/>
    <property type="match status" value="1"/>
</dbReference>
<dbReference type="CDD" id="cd00009">
    <property type="entry name" value="AAA"/>
    <property type="match status" value="1"/>
</dbReference>
<dbReference type="Pfam" id="PF16193">
    <property type="entry name" value="AAA_assoc_2"/>
    <property type="match status" value="1"/>
</dbReference>
<evidence type="ECO:0000256" key="1">
    <source>
        <dbReference type="ARBA" id="ARBA00002393"/>
    </source>
</evidence>
<gene>
    <name evidence="8" type="ORF">CYFUS_007151</name>
</gene>
<dbReference type="GO" id="GO:0006261">
    <property type="term" value="P:DNA-templated DNA replication"/>
    <property type="evidence" value="ECO:0007669"/>
    <property type="project" value="TreeGrafter"/>
</dbReference>
<dbReference type="Pfam" id="PF12002">
    <property type="entry name" value="MgsA_C"/>
    <property type="match status" value="1"/>
</dbReference>
<dbReference type="Pfam" id="PF00004">
    <property type="entry name" value="AAA"/>
    <property type="match status" value="1"/>
</dbReference>
<dbReference type="PANTHER" id="PTHR13779:SF7">
    <property type="entry name" value="ATPASE WRNIP1"/>
    <property type="match status" value="1"/>
</dbReference>
<dbReference type="AlphaFoldDB" id="A0A250JDH9"/>
<dbReference type="SMART" id="SM00382">
    <property type="entry name" value="AAA"/>
    <property type="match status" value="1"/>
</dbReference>
<sequence>MDLFDHASRKDEATLAPLAERMRPTRLEEFVGQEHLTGEGRFLRRAIQQDQVPSIILWGPPGTGKTTLAHLIAHSTGAAFESLSAVLSGVKEIRETVARAQERWKMRRQRTLLFVDEIHRFNKGQQDALLPHVEKGTVTLIGATTENPSFELNAALLSRARVVTLRGLEEEELVALLRRAVESPRGLAGKVRVDDEALTFLVQASGGDARKALTALEAAAAHGGGRVDKAIAEEALQHKALLYDKAGEEHYNVVSAFIKSMRGSDVDAALYWMTRMLEAGEDPVFIFRRMVIFASEDVGNADPRALGVAVDALRAFELVGLPEGTLPLTQAVTYLALAPKSNAVISAYAAVRAAVTEGGALPVPAHLRNAPTKLMKSLGYGAGYKYPHNFEGNYVPEDYLPSALKGRRFYTPTRNGFERELAERYEELQRQLEGRTREPGEEG</sequence>
<dbReference type="InterPro" id="IPR008921">
    <property type="entry name" value="DNA_pol3_clamp-load_cplx_C"/>
</dbReference>
<accession>A0A250JDH9</accession>
<evidence type="ECO:0000256" key="4">
    <source>
        <dbReference type="ARBA" id="ARBA00022705"/>
    </source>
</evidence>
<evidence type="ECO:0000313" key="9">
    <source>
        <dbReference type="Proteomes" id="UP000217257"/>
    </source>
</evidence>
<dbReference type="EMBL" id="CP022098">
    <property type="protein sequence ID" value="ATB41683.1"/>
    <property type="molecule type" value="Genomic_DNA"/>
</dbReference>
<dbReference type="SUPFAM" id="SSF52540">
    <property type="entry name" value="P-loop containing nucleoside triphosphate hydrolases"/>
    <property type="match status" value="1"/>
</dbReference>
<dbReference type="GO" id="GO:0000731">
    <property type="term" value="P:DNA synthesis involved in DNA repair"/>
    <property type="evidence" value="ECO:0007669"/>
    <property type="project" value="TreeGrafter"/>
</dbReference>
<dbReference type="FunFam" id="1.20.272.10:FF:000001">
    <property type="entry name" value="Putative AAA family ATPase"/>
    <property type="match status" value="1"/>
</dbReference>
<protein>
    <recommendedName>
        <fullName evidence="3">Replication-associated recombination protein A</fullName>
    </recommendedName>
</protein>
<evidence type="ECO:0000256" key="3">
    <source>
        <dbReference type="ARBA" id="ARBA00020776"/>
    </source>
</evidence>
<evidence type="ECO:0000313" key="8">
    <source>
        <dbReference type="EMBL" id="ATB41683.1"/>
    </source>
</evidence>
<dbReference type="InterPro" id="IPR003593">
    <property type="entry name" value="AAA+_ATPase"/>
</dbReference>
<dbReference type="GO" id="GO:0017116">
    <property type="term" value="F:single-stranded DNA helicase activity"/>
    <property type="evidence" value="ECO:0007669"/>
    <property type="project" value="TreeGrafter"/>
</dbReference>
<dbReference type="RefSeq" id="WP_095989362.1">
    <property type="nucleotide sequence ID" value="NZ_CP022098.1"/>
</dbReference>
<dbReference type="SUPFAM" id="SSF48019">
    <property type="entry name" value="post-AAA+ oligomerization domain-like"/>
    <property type="match status" value="1"/>
</dbReference>
<dbReference type="GO" id="GO:0005524">
    <property type="term" value="F:ATP binding"/>
    <property type="evidence" value="ECO:0007669"/>
    <property type="project" value="UniProtKB-KW"/>
</dbReference>
<evidence type="ECO:0000259" key="7">
    <source>
        <dbReference type="SMART" id="SM00382"/>
    </source>
</evidence>
<dbReference type="InterPro" id="IPR027417">
    <property type="entry name" value="P-loop_NTPase"/>
</dbReference>
<dbReference type="InterPro" id="IPR021886">
    <property type="entry name" value="MgsA_C"/>
</dbReference>
<dbReference type="InterPro" id="IPR032423">
    <property type="entry name" value="AAA_assoc_2"/>
</dbReference>
<dbReference type="GO" id="GO:0016887">
    <property type="term" value="F:ATP hydrolysis activity"/>
    <property type="evidence" value="ECO:0007669"/>
    <property type="project" value="InterPro"/>
</dbReference>
<dbReference type="GO" id="GO:0003677">
    <property type="term" value="F:DNA binding"/>
    <property type="evidence" value="ECO:0007669"/>
    <property type="project" value="InterPro"/>
</dbReference>